<feature type="region of interest" description="Disordered" evidence="1">
    <location>
        <begin position="41"/>
        <end position="128"/>
    </location>
</feature>
<sequence>MLDPSLPWLAVGYRNFKQEDFCQRQIRDEMSKYRIDTTDVRSVLRSSTPQGQQRRRVKSATATRFTSRSCDSFTARPTPRPKSAQSYHPNYPHYQDADRSPVSRQRRPRSAFLPHHRPSPAQNRSVTAVERQYHLEKTIKLCVDERDSKCAFCPVECRPKSSSSNRPTSSTGLVAAHVPSHYDRYVAWTRPRTAPATRREFLQLPRHNNIRRGSIPRYTNFVKRVELGLRDGTPSPPPRRRIAFEDESAKRQSPSLEESSDADEEDGELVLSEEDNIDEELEEDVSIRIPTPIEPPLEYEPEEPPTDEGQEAWTEPKAPTPSPALSGRNSPEPELPETTHMEPEAPSPREPTPPPREPTPPPLEPTPTPREPTPPPREPTPPPREPTPPPREPTPPPREPKPKKEVRILETPVPPPAKPKTVPQNPERTTKSCLAKKPEIPKETKPRPKPPPSEPAPKEAEEVATQVEEPPAEMEPKEAKEEVPEDDSTKPDDVQEEPEETLPEQTSDSEESAAHKDDRPEKKKLGPPPKYKVDLMAVDSQAMKDLLDMEMKMRRKGPGSHVSDSDSVPPDIPEHLLRRKQPWQAGRLALSRRACRFEIPMDVHLLETMSPTEYLQKYCIISKRRQAMYRRAFSKADRNNSMKINRKEFNSAVVEALVDTVNTIQIQDVLELIEADDFTHFGPKLFCAICALLERLHYRDYVTEDTIDQENLVAKERVEDADFLALDWKFEGCVINSSLKRLLYML</sequence>
<evidence type="ECO:0000313" key="3">
    <source>
        <dbReference type="EnsemblMetazoa" id="XP_038059749.1"/>
    </source>
</evidence>
<evidence type="ECO:0000313" key="4">
    <source>
        <dbReference type="Proteomes" id="UP000887568"/>
    </source>
</evidence>
<feature type="compositionally biased region" description="Polar residues" evidence="1">
    <location>
        <begin position="60"/>
        <end position="72"/>
    </location>
</feature>
<dbReference type="EnsemblMetazoa" id="XM_038203821.1">
    <property type="protein sequence ID" value="XP_038059749.1"/>
    <property type="gene ID" value="LOC119730791"/>
</dbReference>
<accession>A0A914A8L4</accession>
<dbReference type="AlphaFoldDB" id="A0A914A8L4"/>
<feature type="compositionally biased region" description="Basic and acidic residues" evidence="1">
    <location>
        <begin position="436"/>
        <end position="446"/>
    </location>
</feature>
<dbReference type="PRINTS" id="PR01217">
    <property type="entry name" value="PRICHEXTENSN"/>
</dbReference>
<dbReference type="SUPFAM" id="SSF47473">
    <property type="entry name" value="EF-hand"/>
    <property type="match status" value="1"/>
</dbReference>
<evidence type="ECO:0000259" key="2">
    <source>
        <dbReference type="PROSITE" id="PS50222"/>
    </source>
</evidence>
<feature type="compositionally biased region" description="Acidic residues" evidence="1">
    <location>
        <begin position="258"/>
        <end position="284"/>
    </location>
</feature>
<dbReference type="PROSITE" id="PS50222">
    <property type="entry name" value="EF_HAND_2"/>
    <property type="match status" value="1"/>
</dbReference>
<dbReference type="InterPro" id="IPR011992">
    <property type="entry name" value="EF-hand-dom_pair"/>
</dbReference>
<evidence type="ECO:0000256" key="1">
    <source>
        <dbReference type="SAM" id="MobiDB-lite"/>
    </source>
</evidence>
<feature type="compositionally biased region" description="Acidic residues" evidence="1">
    <location>
        <begin position="297"/>
        <end position="310"/>
    </location>
</feature>
<feature type="compositionally biased region" description="Basic residues" evidence="1">
    <location>
        <begin position="104"/>
        <end position="118"/>
    </location>
</feature>
<reference evidence="3" key="1">
    <citation type="submission" date="2022-11" db="UniProtKB">
        <authorList>
            <consortium name="EnsemblMetazoa"/>
        </authorList>
    </citation>
    <scope>IDENTIFICATION</scope>
</reference>
<proteinExistence type="predicted"/>
<name>A0A914A8L4_PATMI</name>
<dbReference type="PANTHER" id="PTHR36696">
    <property type="entry name" value="AGAP012002-PA"/>
    <property type="match status" value="1"/>
</dbReference>
<dbReference type="InterPro" id="IPR002048">
    <property type="entry name" value="EF_hand_dom"/>
</dbReference>
<dbReference type="RefSeq" id="XP_038059749.1">
    <property type="nucleotide sequence ID" value="XM_038203821.1"/>
</dbReference>
<feature type="compositionally biased region" description="Basic and acidic residues" evidence="1">
    <location>
        <begin position="474"/>
        <end position="493"/>
    </location>
</feature>
<feature type="region of interest" description="Disordered" evidence="1">
    <location>
        <begin position="228"/>
        <end position="532"/>
    </location>
</feature>
<feature type="compositionally biased region" description="Pro residues" evidence="1">
    <location>
        <begin position="345"/>
        <end position="397"/>
    </location>
</feature>
<protein>
    <recommendedName>
        <fullName evidence="2">EF-hand domain-containing protein</fullName>
    </recommendedName>
</protein>
<feature type="domain" description="EF-hand" evidence="2">
    <location>
        <begin position="624"/>
        <end position="659"/>
    </location>
</feature>
<dbReference type="GeneID" id="119730791"/>
<feature type="compositionally biased region" description="Basic and acidic residues" evidence="1">
    <location>
        <begin position="398"/>
        <end position="408"/>
    </location>
</feature>
<dbReference type="OrthoDB" id="10021598at2759"/>
<feature type="compositionally biased region" description="Basic and acidic residues" evidence="1">
    <location>
        <begin position="512"/>
        <end position="524"/>
    </location>
</feature>
<feature type="compositionally biased region" description="Acidic residues" evidence="1">
    <location>
        <begin position="494"/>
        <end position="511"/>
    </location>
</feature>
<keyword evidence="4" id="KW-1185">Reference proteome</keyword>
<dbReference type="OMA" id="FMDERES"/>
<dbReference type="Proteomes" id="UP000887568">
    <property type="component" value="Unplaced"/>
</dbReference>
<organism evidence="3 4">
    <name type="scientific">Patiria miniata</name>
    <name type="common">Bat star</name>
    <name type="synonym">Asterina miniata</name>
    <dbReference type="NCBI Taxonomy" id="46514"/>
    <lineage>
        <taxon>Eukaryota</taxon>
        <taxon>Metazoa</taxon>
        <taxon>Echinodermata</taxon>
        <taxon>Eleutherozoa</taxon>
        <taxon>Asterozoa</taxon>
        <taxon>Asteroidea</taxon>
        <taxon>Valvatacea</taxon>
        <taxon>Valvatida</taxon>
        <taxon>Asterinidae</taxon>
        <taxon>Patiria</taxon>
    </lineage>
</organism>
<dbReference type="GO" id="GO:0005509">
    <property type="term" value="F:calcium ion binding"/>
    <property type="evidence" value="ECO:0007669"/>
    <property type="project" value="InterPro"/>
</dbReference>
<dbReference type="PANTHER" id="PTHR36696:SF1">
    <property type="entry name" value="EF-HAND DOMAIN-CONTAINING PROTEIN"/>
    <property type="match status" value="1"/>
</dbReference>